<feature type="coiled-coil region" evidence="1">
    <location>
        <begin position="271"/>
        <end position="298"/>
    </location>
</feature>
<sequence>MTAQRGPQRLILIRSGVYDFAEIELDEPLHLVAANNTGKTTLIAALQFLYLDNFQQMYFAHSRDATKRYYFAHPNSFIMFECMTQVGLRVVGVRGLGPGQGYGFQRFTYEGAFEREDFLDGRVSRSWEDVRTRLLDRRLQNLEAKDLHRALVGSHSDVVLGLVPLRSAATYESFGFLFRNLLRLSHLPASELINLLIKVNQHELSRVAVDLRRDFEDQYRTAKQQAAEVEELAAVEPHIETALSTIEKRDNAQAACIVTWQQLQVAAQAEHKRLTENLQAAVDDEQRLADELSDVEQRRTELDFAIDDHNRRAAVTRAEIAHLDELRERFAQFDADVQRRRRTDLQAQFEDLVGRLHGLADDDLARVQRELDRVRSGLQRNRQLLANLADAAVTYLRQRSQLSDEDLERVFSMIHPDLLRVRIGADGADVRDEAGLFARLRTIAASFDKDGYCDDTVRLPASVLPEPPDLAVFSEPERIQEEVSQLERRAHILEQKLQDIRRRAELEERRDQADQQIKRLDRDLANYADWREAEEGRAELEEGLVDIERTLAELVEQRDANTQLRDRFKADIAEAQRRQKRQREQIQELGRKLDALEPPPDMLDSSSALDPSQSELAVGELPLDTLLGRFHKMTSKYERYFQEAQTHLKDIDHRTTSRYAGKDEASTVENLIEAREALDDQRQALSELWQGIVRGLHRELQDLRNSLDKLKQQVSRLNRSLGARQISNLAGLRLVVRENERLVAKIDTVLEWERAPLFVGGRAAQESLQSIANLLEDYPQLRLEQLFELRFQIEDASGAKKSFEALDRIESQGTTTTIKVIIHLELLRMLLEEDRARIPFFLDEVSVLDDQNLRGIIEHARQMNFVPLVASPDARDCVDTLYFLSASEGRVVLDCRSRMRLDRQDEDEHDALARDGEVVHER</sequence>
<dbReference type="EMBL" id="CP041186">
    <property type="protein sequence ID" value="QDG52116.1"/>
    <property type="molecule type" value="Genomic_DNA"/>
</dbReference>
<evidence type="ECO:0000256" key="2">
    <source>
        <dbReference type="SAM" id="MobiDB-lite"/>
    </source>
</evidence>
<accession>A0A5B8Y852</accession>
<evidence type="ECO:0008006" key="5">
    <source>
        <dbReference type="Google" id="ProtNLM"/>
    </source>
</evidence>
<organism evidence="3 4">
    <name type="scientific">Persicimonas caeni</name>
    <dbReference type="NCBI Taxonomy" id="2292766"/>
    <lineage>
        <taxon>Bacteria</taxon>
        <taxon>Deltaproteobacteria</taxon>
        <taxon>Bradymonadales</taxon>
        <taxon>Bradymonadaceae</taxon>
        <taxon>Persicimonas</taxon>
    </lineage>
</organism>
<gene>
    <name evidence="3" type="ORF">FIV42_15600</name>
</gene>
<protein>
    <recommendedName>
        <fullName evidence="5">ATP-binding protein</fullName>
    </recommendedName>
</protein>
<dbReference type="AlphaFoldDB" id="A0A4Y6PUV3"/>
<evidence type="ECO:0000256" key="1">
    <source>
        <dbReference type="SAM" id="Coils"/>
    </source>
</evidence>
<evidence type="ECO:0000313" key="3">
    <source>
        <dbReference type="EMBL" id="QDG52116.1"/>
    </source>
</evidence>
<dbReference type="OrthoDB" id="8573214at2"/>
<feature type="region of interest" description="Disordered" evidence="2">
    <location>
        <begin position="590"/>
        <end position="611"/>
    </location>
</feature>
<reference evidence="3 4" key="1">
    <citation type="submission" date="2019-06" db="EMBL/GenBank/DDBJ databases">
        <title>Persicimonas caeni gen. nov., sp. nov., a predatory bacterium isolated from solar saltern.</title>
        <authorList>
            <person name="Wang S."/>
        </authorList>
    </citation>
    <scope>NUCLEOTIDE SEQUENCE [LARGE SCALE GENOMIC DNA]</scope>
    <source>
        <strain evidence="3 4">YN101</strain>
    </source>
</reference>
<dbReference type="Proteomes" id="UP000315995">
    <property type="component" value="Chromosome"/>
</dbReference>
<feature type="coiled-coil region" evidence="1">
    <location>
        <begin position="668"/>
        <end position="720"/>
    </location>
</feature>
<name>A0A4Y6PUV3_PERCE</name>
<dbReference type="RefSeq" id="WP_141198593.1">
    <property type="nucleotide sequence ID" value="NZ_CP041186.1"/>
</dbReference>
<proteinExistence type="predicted"/>
<keyword evidence="4" id="KW-1185">Reference proteome</keyword>
<keyword evidence="1" id="KW-0175">Coiled coil</keyword>
<accession>A0A4Y6PUV3</accession>
<evidence type="ECO:0000313" key="4">
    <source>
        <dbReference type="Proteomes" id="UP000315995"/>
    </source>
</evidence>